<keyword evidence="1" id="KW-0732">Signal</keyword>
<name>W4JP40_HETIT</name>
<dbReference type="InParanoid" id="W4JP40"/>
<accession>W4JP40</accession>
<dbReference type="GeneID" id="20676719"/>
<gene>
    <name evidence="2" type="ORF">HETIRDRAFT_456226</name>
</gene>
<reference evidence="2 3" key="1">
    <citation type="journal article" date="2012" name="New Phytol.">
        <title>Insight into trade-off between wood decay and parasitism from the genome of a fungal forest pathogen.</title>
        <authorList>
            <person name="Olson A."/>
            <person name="Aerts A."/>
            <person name="Asiegbu F."/>
            <person name="Belbahri L."/>
            <person name="Bouzid O."/>
            <person name="Broberg A."/>
            <person name="Canback B."/>
            <person name="Coutinho P.M."/>
            <person name="Cullen D."/>
            <person name="Dalman K."/>
            <person name="Deflorio G."/>
            <person name="van Diepen L.T."/>
            <person name="Dunand C."/>
            <person name="Duplessis S."/>
            <person name="Durling M."/>
            <person name="Gonthier P."/>
            <person name="Grimwood J."/>
            <person name="Fossdal C.G."/>
            <person name="Hansson D."/>
            <person name="Henrissat B."/>
            <person name="Hietala A."/>
            <person name="Himmelstrand K."/>
            <person name="Hoffmeister D."/>
            <person name="Hogberg N."/>
            <person name="James T.Y."/>
            <person name="Karlsson M."/>
            <person name="Kohler A."/>
            <person name="Kues U."/>
            <person name="Lee Y.H."/>
            <person name="Lin Y.C."/>
            <person name="Lind M."/>
            <person name="Lindquist E."/>
            <person name="Lombard V."/>
            <person name="Lucas S."/>
            <person name="Lunden K."/>
            <person name="Morin E."/>
            <person name="Murat C."/>
            <person name="Park J."/>
            <person name="Raffaello T."/>
            <person name="Rouze P."/>
            <person name="Salamov A."/>
            <person name="Schmutz J."/>
            <person name="Solheim H."/>
            <person name="Stahlberg J."/>
            <person name="Velez H."/>
            <person name="de Vries R.P."/>
            <person name="Wiebenga A."/>
            <person name="Woodward S."/>
            <person name="Yakovlev I."/>
            <person name="Garbelotto M."/>
            <person name="Martin F."/>
            <person name="Grigoriev I.V."/>
            <person name="Stenlid J."/>
        </authorList>
    </citation>
    <scope>NUCLEOTIDE SEQUENCE [LARGE SCALE GENOMIC DNA]</scope>
    <source>
        <strain evidence="2 3">TC 32-1</strain>
    </source>
</reference>
<dbReference type="HOGENOM" id="CLU_1481871_0_0_1"/>
<dbReference type="RefSeq" id="XP_009553151.1">
    <property type="nucleotide sequence ID" value="XM_009554856.1"/>
</dbReference>
<proteinExistence type="predicted"/>
<evidence type="ECO:0000313" key="2">
    <source>
        <dbReference type="EMBL" id="ETW74656.1"/>
    </source>
</evidence>
<dbReference type="Proteomes" id="UP000030671">
    <property type="component" value="Unassembled WGS sequence"/>
</dbReference>
<dbReference type="KEGG" id="hir:HETIRDRAFT_456226"/>
<evidence type="ECO:0000313" key="3">
    <source>
        <dbReference type="Proteomes" id="UP000030671"/>
    </source>
</evidence>
<organism evidence="2 3">
    <name type="scientific">Heterobasidion irregulare (strain TC 32-1)</name>
    <dbReference type="NCBI Taxonomy" id="747525"/>
    <lineage>
        <taxon>Eukaryota</taxon>
        <taxon>Fungi</taxon>
        <taxon>Dikarya</taxon>
        <taxon>Basidiomycota</taxon>
        <taxon>Agaricomycotina</taxon>
        <taxon>Agaricomycetes</taxon>
        <taxon>Russulales</taxon>
        <taxon>Bondarzewiaceae</taxon>
        <taxon>Heterobasidion</taxon>
        <taxon>Heterobasidion annosum species complex</taxon>
    </lineage>
</organism>
<dbReference type="eggNOG" id="ENOG502SJSK">
    <property type="taxonomic scope" value="Eukaryota"/>
</dbReference>
<evidence type="ECO:0000256" key="1">
    <source>
        <dbReference type="SAM" id="SignalP"/>
    </source>
</evidence>
<dbReference type="OrthoDB" id="4791183at2759"/>
<feature type="chain" id="PRO_5004843975" evidence="1">
    <location>
        <begin position="24"/>
        <end position="205"/>
    </location>
</feature>
<dbReference type="EMBL" id="KI925467">
    <property type="protein sequence ID" value="ETW74656.1"/>
    <property type="molecule type" value="Genomic_DNA"/>
</dbReference>
<protein>
    <submittedName>
        <fullName evidence="2">Uncharacterized protein</fullName>
    </submittedName>
</protein>
<dbReference type="AlphaFoldDB" id="W4JP40"/>
<feature type="signal peptide" evidence="1">
    <location>
        <begin position="1"/>
        <end position="23"/>
    </location>
</feature>
<keyword evidence="3" id="KW-1185">Reference proteome</keyword>
<sequence length="205" mass="22204">MHALALALLLLASPLTLVGRATSHGHAHGGPSPDASTQPARASFSVHFPWATRKRSVPSRTGLEAFYPFCGEWVHNPQPFSGYKRTFLSFSGNAGDLVSVHYTRARVPRKREDFPYAIAADVPIAPSGQLCFDVQMPTPTVPAAQSGTAPEYGVFLFSARDPATNATAFHCSDVMLVDVVDLAQDYPAMCARNNETLVPMPEEYL</sequence>